<organism evidence="2 3">
    <name type="scientific">Diaporthe vaccinii</name>
    <dbReference type="NCBI Taxonomy" id="105482"/>
    <lineage>
        <taxon>Eukaryota</taxon>
        <taxon>Fungi</taxon>
        <taxon>Dikarya</taxon>
        <taxon>Ascomycota</taxon>
        <taxon>Pezizomycotina</taxon>
        <taxon>Sordariomycetes</taxon>
        <taxon>Sordariomycetidae</taxon>
        <taxon>Diaporthales</taxon>
        <taxon>Diaporthaceae</taxon>
        <taxon>Diaporthe</taxon>
        <taxon>Diaporthe eres species complex</taxon>
    </lineage>
</organism>
<feature type="region of interest" description="Disordered" evidence="1">
    <location>
        <begin position="1"/>
        <end position="64"/>
    </location>
</feature>
<comment type="caution">
    <text evidence="2">The sequence shown here is derived from an EMBL/GenBank/DDBJ whole genome shotgun (WGS) entry which is preliminary data.</text>
</comment>
<protein>
    <submittedName>
        <fullName evidence="2">Uncharacterized protein</fullName>
    </submittedName>
</protein>
<sequence length="394" mass="43351">MIYSSHSAAPRIMAREEGTPTPTEKDIIRAQREILAARESPPAPNFASPETPTAPNGTLLGAGAFPEAHPNLSLPPYPGLVVYTHQQEQQPEQHQPPQPQEYPGLPRLDYRLYSPPLFELSSDCTTIKSTAPYLSSTVEALTALVRAQATVPPKPQVHVTGKRGSRIDFAVKLNLLPLLVPEGGAAGEGKPRSYIRCIGSGETALRGGTKPELLPDLGDHAGLEVWARRFVNDPNHVKAFVLERVVTNLDTNWLSGQIRILVNSLNYRGVVTVSFPVTHCKVMVQSPGRVNKFFTGITALFSGKRTYEVVKAVWPFANRERTEPSAAADAANPRRCVVQSEDQWWREWAQPIKYAIATNRHGWVTNEDKLEAIMEGKGKGLSAVDWSEQFDGTP</sequence>
<evidence type="ECO:0000256" key="1">
    <source>
        <dbReference type="SAM" id="MobiDB-lite"/>
    </source>
</evidence>
<evidence type="ECO:0000313" key="2">
    <source>
        <dbReference type="EMBL" id="KAL2281541.1"/>
    </source>
</evidence>
<evidence type="ECO:0000313" key="3">
    <source>
        <dbReference type="Proteomes" id="UP001600888"/>
    </source>
</evidence>
<dbReference type="EMBL" id="JBAWTH010000056">
    <property type="protein sequence ID" value="KAL2281541.1"/>
    <property type="molecule type" value="Genomic_DNA"/>
</dbReference>
<name>A0ABR4EGF5_9PEZI</name>
<reference evidence="2 3" key="1">
    <citation type="submission" date="2024-03" db="EMBL/GenBank/DDBJ databases">
        <title>A high-quality draft genome sequence of Diaporthe vaccinii, a causative agent of upright dieback and viscid rot disease in cranberry plants.</title>
        <authorList>
            <person name="Sarrasin M."/>
            <person name="Lang B.F."/>
            <person name="Burger G."/>
        </authorList>
    </citation>
    <scope>NUCLEOTIDE SEQUENCE [LARGE SCALE GENOMIC DNA]</scope>
    <source>
        <strain evidence="2 3">IS7</strain>
    </source>
</reference>
<dbReference type="Proteomes" id="UP001600888">
    <property type="component" value="Unassembled WGS sequence"/>
</dbReference>
<dbReference type="PANTHER" id="PTHR37848:SF1">
    <property type="entry name" value="SUN DOMAIN-CONTAINING PROTEIN"/>
    <property type="match status" value="1"/>
</dbReference>
<dbReference type="PANTHER" id="PTHR37848">
    <property type="entry name" value="EXPRESSED PROTEIN"/>
    <property type="match status" value="1"/>
</dbReference>
<feature type="compositionally biased region" description="Basic and acidic residues" evidence="1">
    <location>
        <begin position="13"/>
        <end position="36"/>
    </location>
</feature>
<feature type="region of interest" description="Disordered" evidence="1">
    <location>
        <begin position="85"/>
        <end position="105"/>
    </location>
</feature>
<proteinExistence type="predicted"/>
<gene>
    <name evidence="2" type="ORF">FJTKL_11462</name>
</gene>
<keyword evidence="3" id="KW-1185">Reference proteome</keyword>
<accession>A0ABR4EGF5</accession>